<dbReference type="InterPro" id="IPR035437">
    <property type="entry name" value="SNase_OB-fold_sf"/>
</dbReference>
<accession>A0A250V6X2</accession>
<name>A0A250V6X2_STROL</name>
<dbReference type="AlphaFoldDB" id="A0A250V6X2"/>
<dbReference type="RefSeq" id="WP_067362983.1">
    <property type="nucleotide sequence ID" value="NZ_BDQI01000002.1"/>
</dbReference>
<evidence type="ECO:0000313" key="2">
    <source>
        <dbReference type="Proteomes" id="UP000217446"/>
    </source>
</evidence>
<dbReference type="EMBL" id="BDQI01000002">
    <property type="protein sequence ID" value="GAX49852.1"/>
    <property type="molecule type" value="Genomic_DNA"/>
</dbReference>
<dbReference type="STRING" id="1963.AQJ27_06110"/>
<protein>
    <recommendedName>
        <fullName evidence="3">Nuclease</fullName>
    </recommendedName>
</protein>
<evidence type="ECO:0000313" key="1">
    <source>
        <dbReference type="EMBL" id="GAX49852.1"/>
    </source>
</evidence>
<comment type="caution">
    <text evidence="1">The sequence shown here is derived from an EMBL/GenBank/DDBJ whole genome shotgun (WGS) entry which is preliminary data.</text>
</comment>
<organism evidence="1 2">
    <name type="scientific">Streptomyces olivochromogenes</name>
    <dbReference type="NCBI Taxonomy" id="1963"/>
    <lineage>
        <taxon>Bacteria</taxon>
        <taxon>Bacillati</taxon>
        <taxon>Actinomycetota</taxon>
        <taxon>Actinomycetes</taxon>
        <taxon>Kitasatosporales</taxon>
        <taxon>Streptomycetaceae</taxon>
        <taxon>Streptomyces</taxon>
    </lineage>
</organism>
<keyword evidence="2" id="KW-1185">Reference proteome</keyword>
<dbReference type="Proteomes" id="UP000217446">
    <property type="component" value="Unassembled WGS sequence"/>
</dbReference>
<sequence length="296" mass="32047">MPMLLIEGDYRILNAKPDGDTVHFDPHDAAFWYDIPGTHKIDKTHRNSRGGANLRLDAIDALETHYLGTGPHEVHQPLDLGAHAARDELLSWLGFTTVQHAGEKVTASTPESVPGFILASTIDVHSRCVALAGRGAPPAGKKSGDLITVDVPLLRTTANHHLLALGLVFPTFYSNLFPDLRAELTAVSQQARSAGLGVWAKDMTTDGAVITGLSSLMDDLVLLPKLFRRLADHLRFAPDSSLDCFPSYLFGGGDRFRILSQGPTAKTLTGLHHVVEVNGGTVRMTHPIDDLVFAEE</sequence>
<gene>
    <name evidence="1" type="ORF">SO3561_01341</name>
</gene>
<proteinExistence type="predicted"/>
<reference evidence="2" key="1">
    <citation type="submission" date="2017-05" db="EMBL/GenBank/DDBJ databases">
        <title>Streptomyces olivochromogenes NBRC 3561 whole genome shotgun sequence.</title>
        <authorList>
            <person name="Dohra H."/>
            <person name="Kodani S."/>
        </authorList>
    </citation>
    <scope>NUCLEOTIDE SEQUENCE [LARGE SCALE GENOMIC DNA]</scope>
    <source>
        <strain evidence="2">NBRC 3561</strain>
    </source>
</reference>
<evidence type="ECO:0008006" key="3">
    <source>
        <dbReference type="Google" id="ProtNLM"/>
    </source>
</evidence>
<dbReference type="Gene3D" id="2.40.50.90">
    <property type="match status" value="1"/>
</dbReference>